<protein>
    <submittedName>
        <fullName evidence="2">Uncharacterized protein</fullName>
    </submittedName>
</protein>
<comment type="caution">
    <text evidence="2">The sequence shown here is derived from an EMBL/GenBank/DDBJ whole genome shotgun (WGS) entry which is preliminary data.</text>
</comment>
<reference evidence="3" key="1">
    <citation type="journal article" date="2019" name="Int. J. Syst. Evol. Microbiol.">
        <title>The Global Catalogue of Microorganisms (GCM) 10K type strain sequencing project: providing services to taxonomists for standard genome sequencing and annotation.</title>
        <authorList>
            <consortium name="The Broad Institute Genomics Platform"/>
            <consortium name="The Broad Institute Genome Sequencing Center for Infectious Disease"/>
            <person name="Wu L."/>
            <person name="Ma J."/>
        </authorList>
    </citation>
    <scope>NUCLEOTIDE SEQUENCE [LARGE SCALE GENOMIC DNA]</scope>
    <source>
        <strain evidence="3">JCM 14370</strain>
    </source>
</reference>
<dbReference type="Proteomes" id="UP000632222">
    <property type="component" value="Unassembled WGS sequence"/>
</dbReference>
<evidence type="ECO:0000313" key="2">
    <source>
        <dbReference type="EMBL" id="GGJ19386.1"/>
    </source>
</evidence>
<feature type="transmembrane region" description="Helical" evidence="1">
    <location>
        <begin position="59"/>
        <end position="80"/>
    </location>
</feature>
<name>A0ABQ2CXF5_9DEIO</name>
<evidence type="ECO:0000313" key="3">
    <source>
        <dbReference type="Proteomes" id="UP000632222"/>
    </source>
</evidence>
<keyword evidence="1" id="KW-0472">Membrane</keyword>
<keyword evidence="3" id="KW-1185">Reference proteome</keyword>
<proteinExistence type="predicted"/>
<organism evidence="2 3">
    <name type="scientific">Deinococcus roseus</name>
    <dbReference type="NCBI Taxonomy" id="392414"/>
    <lineage>
        <taxon>Bacteria</taxon>
        <taxon>Thermotogati</taxon>
        <taxon>Deinococcota</taxon>
        <taxon>Deinococci</taxon>
        <taxon>Deinococcales</taxon>
        <taxon>Deinococcaceae</taxon>
        <taxon>Deinococcus</taxon>
    </lineage>
</organism>
<keyword evidence="1" id="KW-1133">Transmembrane helix</keyword>
<keyword evidence="1" id="KW-0812">Transmembrane</keyword>
<sequence length="84" mass="8912">MVFLAYLFTVVFAVLAFSTLPLSLAAFASLNPGAPNLILLLEVLEGQVARMSGLASMGAFTRGIVYVGIGVLLTALATWIKPRR</sequence>
<evidence type="ECO:0000256" key="1">
    <source>
        <dbReference type="SAM" id="Phobius"/>
    </source>
</evidence>
<gene>
    <name evidence="2" type="ORF">GCM10008938_01860</name>
</gene>
<dbReference type="EMBL" id="BMOD01000001">
    <property type="protein sequence ID" value="GGJ19386.1"/>
    <property type="molecule type" value="Genomic_DNA"/>
</dbReference>
<dbReference type="RefSeq" id="WP_188998424.1">
    <property type="nucleotide sequence ID" value="NZ_BMOD01000001.1"/>
</dbReference>
<accession>A0ABQ2CXF5</accession>